<organism evidence="1 2">
    <name type="scientific">Steinernema carpocapsae</name>
    <name type="common">Entomopathogenic nematode</name>
    <dbReference type="NCBI Taxonomy" id="34508"/>
    <lineage>
        <taxon>Eukaryota</taxon>
        <taxon>Metazoa</taxon>
        <taxon>Ecdysozoa</taxon>
        <taxon>Nematoda</taxon>
        <taxon>Chromadorea</taxon>
        <taxon>Rhabditida</taxon>
        <taxon>Tylenchina</taxon>
        <taxon>Panagrolaimomorpha</taxon>
        <taxon>Strongyloidoidea</taxon>
        <taxon>Steinernematidae</taxon>
        <taxon>Steinernema</taxon>
    </lineage>
</organism>
<evidence type="ECO:0000313" key="1">
    <source>
        <dbReference type="EMBL" id="TKR72460.1"/>
    </source>
</evidence>
<dbReference type="EMBL" id="AZBU02000006">
    <property type="protein sequence ID" value="TKR72460.1"/>
    <property type="molecule type" value="Genomic_DNA"/>
</dbReference>
<proteinExistence type="predicted"/>
<dbReference type="Proteomes" id="UP000298663">
    <property type="component" value="Unassembled WGS sequence"/>
</dbReference>
<protein>
    <submittedName>
        <fullName evidence="1">Uncharacterized protein</fullName>
    </submittedName>
</protein>
<evidence type="ECO:0000313" key="2">
    <source>
        <dbReference type="Proteomes" id="UP000298663"/>
    </source>
</evidence>
<gene>
    <name evidence="1" type="ORF">L596_019899</name>
</gene>
<reference evidence="1 2" key="2">
    <citation type="journal article" date="2019" name="G3 (Bethesda)">
        <title>Hybrid Assembly of the Genome of the Entomopathogenic Nematode Steinernema carpocapsae Identifies the X-Chromosome.</title>
        <authorList>
            <person name="Serra L."/>
            <person name="Macchietto M."/>
            <person name="Macias-Munoz A."/>
            <person name="McGill C.J."/>
            <person name="Rodriguez I.M."/>
            <person name="Rodriguez B."/>
            <person name="Murad R."/>
            <person name="Mortazavi A."/>
        </authorList>
    </citation>
    <scope>NUCLEOTIDE SEQUENCE [LARGE SCALE GENOMIC DNA]</scope>
    <source>
        <strain evidence="1 2">ALL</strain>
    </source>
</reference>
<keyword evidence="2" id="KW-1185">Reference proteome</keyword>
<name>A0A4U5MS15_STECR</name>
<reference evidence="1 2" key="1">
    <citation type="journal article" date="2015" name="Genome Biol.">
        <title>Comparative genomics of Steinernema reveals deeply conserved gene regulatory networks.</title>
        <authorList>
            <person name="Dillman A.R."/>
            <person name="Macchietto M."/>
            <person name="Porter C.F."/>
            <person name="Rogers A."/>
            <person name="Williams B."/>
            <person name="Antoshechkin I."/>
            <person name="Lee M.M."/>
            <person name="Goodwin Z."/>
            <person name="Lu X."/>
            <person name="Lewis E.E."/>
            <person name="Goodrich-Blair H."/>
            <person name="Stock S.P."/>
            <person name="Adams B.J."/>
            <person name="Sternberg P.W."/>
            <person name="Mortazavi A."/>
        </authorList>
    </citation>
    <scope>NUCLEOTIDE SEQUENCE [LARGE SCALE GENOMIC DNA]</scope>
    <source>
        <strain evidence="1 2">ALL</strain>
    </source>
</reference>
<accession>A0A4U5MS15</accession>
<dbReference type="AlphaFoldDB" id="A0A4U5MS15"/>
<comment type="caution">
    <text evidence="1">The sequence shown here is derived from an EMBL/GenBank/DDBJ whole genome shotgun (WGS) entry which is preliminary data.</text>
</comment>
<sequence length="110" mass="12533">MLKSPILNGCSVQKQCPELSFVTSGSGLKADLLSFMASGNLEFYRAAFYLNHSCPLDVKPGFVHFMVVDLKSAKKLVDKKKMRKMNQKICFHDSLSVKRWNRVQTFVCLR</sequence>